<evidence type="ECO:0000256" key="7">
    <source>
        <dbReference type="ARBA" id="ARBA00048619"/>
    </source>
</evidence>
<evidence type="ECO:0000256" key="12">
    <source>
        <dbReference type="ARBA" id="ARBA00076540"/>
    </source>
</evidence>
<dbReference type="Pfam" id="PF05175">
    <property type="entry name" value="MTS"/>
    <property type="match status" value="1"/>
</dbReference>
<comment type="function">
    <text evidence="9">Methyltransferase that can methylate proteins and, to a lower extent, arsenic. Catalytic subunit of a heterodimer with TRMT112, which monomethylates 'Lys-12' of histone H4 (H4K12me1), a modification present at the promoters of numerous genes encoding cell cycle regulators. Catalytic subunit of a heterodimer with TRMT112, which catalyzes N5-methylation of Glu residue of proteins with a Gly-Gln-Xaa-Xaa-Xaa-Arg motif. Methylates ETF1 on 'Gln-185'; ETF1 needs to be complexed to ERF3 in its GTP-bound form to be efficiently methylated. May also play a role in the modulation of arsenic-induced toxicity by mediating the conversion of monomethylarsonous acid (3+) into the less toxic dimethylarsonic acid. It however only plays a limited role in arsenic metabolism compared with AS3MT.</text>
</comment>
<gene>
    <name evidence="19" type="primary">N6AMT1</name>
    <name evidence="19" type="ORF">DERF_002591</name>
    <name evidence="18" type="ORF">HUG17_10546</name>
</gene>
<comment type="subcellular location">
    <subcellularLocation>
        <location evidence="1">Nucleus</location>
    </subcellularLocation>
</comment>
<dbReference type="EMBL" id="ASGP02000001">
    <property type="protein sequence ID" value="KAH9528670.1"/>
    <property type="molecule type" value="Genomic_DNA"/>
</dbReference>
<dbReference type="InterPro" id="IPR029063">
    <property type="entry name" value="SAM-dependent_MTases_sf"/>
</dbReference>
<evidence type="ECO:0000256" key="13">
    <source>
        <dbReference type="ARBA" id="ARBA00080992"/>
    </source>
</evidence>
<dbReference type="CDD" id="cd02440">
    <property type="entry name" value="AdoMet_MTases"/>
    <property type="match status" value="1"/>
</dbReference>
<reference evidence="19" key="1">
    <citation type="submission" date="2013-05" db="EMBL/GenBank/DDBJ databases">
        <authorList>
            <person name="Yim A.K.Y."/>
            <person name="Chan T.F."/>
            <person name="Ji K.M."/>
            <person name="Liu X.Y."/>
            <person name="Zhou J.W."/>
            <person name="Li R.Q."/>
            <person name="Yang K.Y."/>
            <person name="Li J."/>
            <person name="Li M."/>
            <person name="Law P.T.W."/>
            <person name="Wu Y.L."/>
            <person name="Cai Z.L."/>
            <person name="Qin H."/>
            <person name="Bao Y."/>
            <person name="Leung R.K.K."/>
            <person name="Ng P.K.S."/>
            <person name="Zou J."/>
            <person name="Zhong X.J."/>
            <person name="Ran P.X."/>
            <person name="Zhong N.S."/>
            <person name="Liu Z.G."/>
            <person name="Tsui S.K.W."/>
        </authorList>
    </citation>
    <scope>NUCLEOTIDE SEQUENCE</scope>
    <source>
        <strain evidence="19">Derf</strain>
        <tissue evidence="19">Whole organism</tissue>
    </source>
</reference>
<evidence type="ECO:0000256" key="14">
    <source>
        <dbReference type="ARBA" id="ARBA00083337"/>
    </source>
</evidence>
<dbReference type="Proteomes" id="UP000828236">
    <property type="component" value="Unassembled WGS sequence"/>
</dbReference>
<organism evidence="19 20">
    <name type="scientific">Dermatophagoides farinae</name>
    <name type="common">American house dust mite</name>
    <dbReference type="NCBI Taxonomy" id="6954"/>
    <lineage>
        <taxon>Eukaryota</taxon>
        <taxon>Metazoa</taxon>
        <taxon>Ecdysozoa</taxon>
        <taxon>Arthropoda</taxon>
        <taxon>Chelicerata</taxon>
        <taxon>Arachnida</taxon>
        <taxon>Acari</taxon>
        <taxon>Acariformes</taxon>
        <taxon>Sarcoptiformes</taxon>
        <taxon>Astigmata</taxon>
        <taxon>Psoroptidia</taxon>
        <taxon>Analgoidea</taxon>
        <taxon>Pyroglyphidae</taxon>
        <taxon>Dermatophagoidinae</taxon>
        <taxon>Dermatophagoides</taxon>
    </lineage>
</organism>
<evidence type="ECO:0000256" key="2">
    <source>
        <dbReference type="ARBA" id="ARBA00006149"/>
    </source>
</evidence>
<dbReference type="SUPFAM" id="SSF53335">
    <property type="entry name" value="S-adenosyl-L-methionine-dependent methyltransferases"/>
    <property type="match status" value="1"/>
</dbReference>
<evidence type="ECO:0000313" key="19">
    <source>
        <dbReference type="EMBL" id="KAH9528670.1"/>
    </source>
</evidence>
<dbReference type="PANTHER" id="PTHR45875">
    <property type="entry name" value="METHYLTRANSFERASE N6AMT1"/>
    <property type="match status" value="1"/>
</dbReference>
<comment type="catalytic activity">
    <reaction evidence="7">
        <text>L-lysyl-[histone] + S-adenosyl-L-methionine = N(6)-methyl-L-lysyl-[histone] + S-adenosyl-L-homocysteine + H(+)</text>
        <dbReference type="Rhea" id="RHEA:10024"/>
        <dbReference type="Rhea" id="RHEA-COMP:9845"/>
        <dbReference type="Rhea" id="RHEA-COMP:9846"/>
        <dbReference type="ChEBI" id="CHEBI:15378"/>
        <dbReference type="ChEBI" id="CHEBI:29969"/>
        <dbReference type="ChEBI" id="CHEBI:57856"/>
        <dbReference type="ChEBI" id="CHEBI:59789"/>
        <dbReference type="ChEBI" id="CHEBI:61929"/>
    </reaction>
    <physiologicalReaction direction="left-to-right" evidence="7">
        <dbReference type="Rhea" id="RHEA:10025"/>
    </physiologicalReaction>
</comment>
<protein>
    <recommendedName>
        <fullName evidence="15">Methyltransferase HEMK2</fullName>
    </recommendedName>
    <alternativeName>
        <fullName evidence="14">HemK methyltransferase family member 2</fullName>
    </alternativeName>
    <alternativeName>
        <fullName evidence="12">Lysine N-methyltransferase 9</fullName>
    </alternativeName>
    <alternativeName>
        <fullName evidence="11">Methylarsonite methyltransferase N6AMT1</fullName>
    </alternativeName>
    <alternativeName>
        <fullName evidence="16">Methyltransferase N6AMT1</fullName>
    </alternativeName>
    <alternativeName>
        <fullName evidence="13">Protein N(5)-glutamine methyltransferase</fullName>
    </alternativeName>
</protein>
<evidence type="ECO:0000313" key="18">
    <source>
        <dbReference type="EMBL" id="KAH7636576.1"/>
    </source>
</evidence>
<dbReference type="GO" id="GO:0032259">
    <property type="term" value="P:methylation"/>
    <property type="evidence" value="ECO:0007669"/>
    <property type="project" value="UniProtKB-KW"/>
</dbReference>
<evidence type="ECO:0000256" key="11">
    <source>
        <dbReference type="ARBA" id="ARBA00075330"/>
    </source>
</evidence>
<dbReference type="GO" id="GO:0035657">
    <property type="term" value="C:eRF1 methyltransferase complex"/>
    <property type="evidence" value="ECO:0007669"/>
    <property type="project" value="TreeGrafter"/>
</dbReference>
<comment type="subunit">
    <text evidence="10">Heterodimer; heterodimerization with TRMT112 is required for S-adenosyl-L-methionine-binding.</text>
</comment>
<evidence type="ECO:0000256" key="6">
    <source>
        <dbReference type="ARBA" id="ARBA00023242"/>
    </source>
</evidence>
<dbReference type="Proteomes" id="UP000790347">
    <property type="component" value="Unassembled WGS sequence"/>
</dbReference>
<dbReference type="Gene3D" id="3.40.50.150">
    <property type="entry name" value="Vaccinia Virus protein VP39"/>
    <property type="match status" value="1"/>
</dbReference>
<dbReference type="GO" id="GO:0003676">
    <property type="term" value="F:nucleic acid binding"/>
    <property type="evidence" value="ECO:0007669"/>
    <property type="project" value="InterPro"/>
</dbReference>
<dbReference type="FunFam" id="3.40.50.150:FF:000077">
    <property type="entry name" value="HemK methyltransferase family member 2"/>
    <property type="match status" value="1"/>
</dbReference>
<dbReference type="InterPro" id="IPR002052">
    <property type="entry name" value="DNA_methylase_N6_adenine_CS"/>
</dbReference>
<accession>A0A922LDC7</accession>
<dbReference type="InterPro" id="IPR007848">
    <property type="entry name" value="Small_mtfrase_dom"/>
</dbReference>
<evidence type="ECO:0000256" key="5">
    <source>
        <dbReference type="ARBA" id="ARBA00022691"/>
    </source>
</evidence>
<dbReference type="PANTHER" id="PTHR45875:SF1">
    <property type="entry name" value="METHYLTRANSFERASE N6AMT1"/>
    <property type="match status" value="1"/>
</dbReference>
<dbReference type="EMBL" id="SDOV01000010">
    <property type="protein sequence ID" value="KAH7636576.1"/>
    <property type="molecule type" value="Genomic_DNA"/>
</dbReference>
<evidence type="ECO:0000259" key="17">
    <source>
        <dbReference type="Pfam" id="PF05175"/>
    </source>
</evidence>
<reference evidence="18" key="2">
    <citation type="submission" date="2020-06" db="EMBL/GenBank/DDBJ databases">
        <authorList>
            <person name="Ji K."/>
            <person name="Li J."/>
        </authorList>
    </citation>
    <scope>NUCLEOTIDE SEQUENCE</scope>
    <source>
        <strain evidence="18">JKM2019</strain>
        <tissue evidence="18">Whole body</tissue>
    </source>
</reference>
<keyword evidence="6" id="KW-0539">Nucleus</keyword>
<dbReference type="PROSITE" id="PS00092">
    <property type="entry name" value="N6_MTASE"/>
    <property type="match status" value="1"/>
</dbReference>
<comment type="caution">
    <text evidence="19">The sequence shown here is derived from an EMBL/GenBank/DDBJ whole genome shotgun (WGS) entry which is preliminary data.</text>
</comment>
<dbReference type="GO" id="GO:0005634">
    <property type="term" value="C:nucleus"/>
    <property type="evidence" value="ECO:0007669"/>
    <property type="project" value="UniProtKB-SubCell"/>
</dbReference>
<evidence type="ECO:0000256" key="3">
    <source>
        <dbReference type="ARBA" id="ARBA00022603"/>
    </source>
</evidence>
<reference evidence="18" key="3">
    <citation type="journal article" date="2021" name="World Allergy Organ. J.">
        <title>Chromosome-level assembly of Dermatophagoides farinae genome and transcriptome reveals two novel allergens Der f 37 and Der f 39.</title>
        <authorList>
            <person name="Chen J."/>
            <person name="Cai Z."/>
            <person name="Fan D."/>
            <person name="Hu J."/>
            <person name="Hou Y."/>
            <person name="He Y."/>
            <person name="Zhang Z."/>
            <person name="Zhao Z."/>
            <person name="Gao P."/>
            <person name="Hu W."/>
            <person name="Sun J."/>
            <person name="Li J."/>
            <person name="Ji K."/>
        </authorList>
    </citation>
    <scope>NUCLEOTIDE SEQUENCE</scope>
    <source>
        <strain evidence="18">JKM2019</strain>
    </source>
</reference>
<keyword evidence="5" id="KW-0949">S-adenosyl-L-methionine</keyword>
<name>A0A922LDC7_DERFA</name>
<comment type="catalytic activity">
    <reaction evidence="8">
        <text>methylarsonous acid + S-adenosyl-L-methionine = dimethylarsinate + S-adenosyl-L-homocysteine + 2 H(+)</text>
        <dbReference type="Rhea" id="RHEA:11684"/>
        <dbReference type="ChEBI" id="CHEBI:15378"/>
        <dbReference type="ChEBI" id="CHEBI:16223"/>
        <dbReference type="ChEBI" id="CHEBI:17826"/>
        <dbReference type="ChEBI" id="CHEBI:57856"/>
        <dbReference type="ChEBI" id="CHEBI:59789"/>
    </reaction>
</comment>
<evidence type="ECO:0000313" key="20">
    <source>
        <dbReference type="Proteomes" id="UP000790347"/>
    </source>
</evidence>
<proteinExistence type="inferred from homology"/>
<sequence>METPELPLEQFEKYFQNVYEPAEDTFLLLDALEQDLESITRLKPLICLEIGSGSGTVITSLAKTLGPYECFYLATDLNSQALECTRKCFQYNTRTDNLHPIRCDLSQALNHSRLLPDLIIFNPPYVPTDEQIKSDIEASWAGGQNGRLIIDRFINETLVNDLNRPNGMAYLVVMEQNRIDDIINHARRKGFLCQRILSRKCGIEKLSILKFQHN</sequence>
<reference evidence="19" key="4">
    <citation type="journal article" date="2022" name="Res Sq">
        <title>Comparative Genomics Reveals Insights into the Divergent Evolution of Astigmatic Mites and Household Pest Adaptations.</title>
        <authorList>
            <person name="Xiong Q."/>
            <person name="Wan A.T.-Y."/>
            <person name="Liu X.-Y."/>
            <person name="Fung C.S.-H."/>
            <person name="Xiao X."/>
            <person name="Malainual N."/>
            <person name="Hou J."/>
            <person name="Wang L."/>
            <person name="Wang M."/>
            <person name="Yang K."/>
            <person name="Cui Y."/>
            <person name="Leung E."/>
            <person name="Nong W."/>
            <person name="Shin S.-K."/>
            <person name="Au S."/>
            <person name="Jeong K.Y."/>
            <person name="Chew F.T."/>
            <person name="Hui J."/>
            <person name="Leung T.F."/>
            <person name="Tungtrongchitr A."/>
            <person name="Zhong N."/>
            <person name="Liu Z."/>
            <person name="Tsui S."/>
        </authorList>
    </citation>
    <scope>NUCLEOTIDE SEQUENCE</scope>
    <source>
        <strain evidence="19">Derf</strain>
        <tissue evidence="19">Whole organism</tissue>
    </source>
</reference>
<evidence type="ECO:0000256" key="1">
    <source>
        <dbReference type="ARBA" id="ARBA00004123"/>
    </source>
</evidence>
<comment type="similarity">
    <text evidence="2">Belongs to the eukaryotic/archaeal PrmC-related family.</text>
</comment>
<evidence type="ECO:0000256" key="10">
    <source>
        <dbReference type="ARBA" id="ARBA00062344"/>
    </source>
</evidence>
<evidence type="ECO:0000256" key="15">
    <source>
        <dbReference type="ARBA" id="ARBA00093624"/>
    </source>
</evidence>
<dbReference type="AlphaFoldDB" id="A0A922LDC7"/>
<dbReference type="OrthoDB" id="406152at2759"/>
<dbReference type="InterPro" id="IPR004557">
    <property type="entry name" value="PrmC-related"/>
</dbReference>
<evidence type="ECO:0000256" key="16">
    <source>
        <dbReference type="ARBA" id="ARBA00093667"/>
    </source>
</evidence>
<dbReference type="InterPro" id="IPR052190">
    <property type="entry name" value="Euk-Arch_PrmC-MTase"/>
</dbReference>
<keyword evidence="20" id="KW-1185">Reference proteome</keyword>
<dbReference type="GO" id="GO:0036009">
    <property type="term" value="F:protein-glutamine N-methyltransferase activity"/>
    <property type="evidence" value="ECO:0007669"/>
    <property type="project" value="UniProtKB-ARBA"/>
</dbReference>
<dbReference type="NCBIfam" id="TIGR00537">
    <property type="entry name" value="hemK_rel_arch"/>
    <property type="match status" value="1"/>
</dbReference>
<evidence type="ECO:0000256" key="9">
    <source>
        <dbReference type="ARBA" id="ARBA00053180"/>
    </source>
</evidence>
<evidence type="ECO:0000256" key="4">
    <source>
        <dbReference type="ARBA" id="ARBA00022679"/>
    </source>
</evidence>
<evidence type="ECO:0000256" key="8">
    <source>
        <dbReference type="ARBA" id="ARBA00050903"/>
    </source>
</evidence>
<feature type="domain" description="Methyltransferase small" evidence="17">
    <location>
        <begin position="46"/>
        <end position="129"/>
    </location>
</feature>
<keyword evidence="4" id="KW-0808">Transferase</keyword>
<keyword evidence="3 19" id="KW-0489">Methyltransferase</keyword>